<evidence type="ECO:0000313" key="3">
    <source>
        <dbReference type="Proteomes" id="UP000757461"/>
    </source>
</evidence>
<dbReference type="InterPro" id="IPR036514">
    <property type="entry name" value="SGNH_hydro_sf"/>
</dbReference>
<dbReference type="PANTHER" id="PTHR43784">
    <property type="entry name" value="GDSL-LIKE LIPASE/ACYLHYDROLASE, PUTATIVE (AFU_ORTHOLOGUE AFUA_2G00820)-RELATED"/>
    <property type="match status" value="1"/>
</dbReference>
<dbReference type="Gene3D" id="3.40.50.1110">
    <property type="entry name" value="SGNH hydrolase"/>
    <property type="match status" value="1"/>
</dbReference>
<dbReference type="CDD" id="cd01830">
    <property type="entry name" value="XynE_like"/>
    <property type="match status" value="1"/>
</dbReference>
<dbReference type="GO" id="GO:0016788">
    <property type="term" value="F:hydrolase activity, acting on ester bonds"/>
    <property type="evidence" value="ECO:0007669"/>
    <property type="project" value="UniProtKB-ARBA"/>
</dbReference>
<dbReference type="Pfam" id="PF13472">
    <property type="entry name" value="Lipase_GDSL_2"/>
    <property type="match status" value="1"/>
</dbReference>
<sequence length="412" mass="46189">MQPRKILFVLFTLITLTLHAQRWVGTWACAPQTVDKSFMPYNNQMTNRSVRQVVKVSIGGNVIRLRLSNEMSSEPVEITSVYIAEAQEGAELRKGTARYLQFGKKHGVTIAAGKAVFSDALKFNLAPLSRITITINYRKAPKEPTVHMGSRTTSYILRGISTPNTNFSKAFKEDHWFNISGIDVYDPTASSIAILGNSITDGKGSTTNAQNRWPDFMSEIMNANPEKDPAKKDWTGVLNLGIGNNRILSVGLGEPGRIRFDRDILEQRGLRAVIIFEAINDIGTSKAPDETSRQLIEAYHVMISKAKARGLKVYMGTITPFRGCKSYFTEEREKARKVVNDWIRTTKEIDGFIDFDALMRDPSEPEQLRKEWQSGDWLHPNPDGYKMMGEFAAKQLSKQATPGNGFSTVTVR</sequence>
<keyword evidence="2" id="KW-0378">Hydrolase</keyword>
<evidence type="ECO:0000313" key="2">
    <source>
        <dbReference type="EMBL" id="MBF1414220.1"/>
    </source>
</evidence>
<dbReference type="PANTHER" id="PTHR43784:SF2">
    <property type="entry name" value="GDSL-LIKE LIPASE_ACYLHYDROLASE, PUTATIVE (AFU_ORTHOLOGUE AFUA_2G00820)-RELATED"/>
    <property type="match status" value="1"/>
</dbReference>
<dbReference type="SUPFAM" id="SSF52266">
    <property type="entry name" value="SGNH hydrolase"/>
    <property type="match status" value="1"/>
</dbReference>
<dbReference type="InterPro" id="IPR013830">
    <property type="entry name" value="SGNH_hydro"/>
</dbReference>
<gene>
    <name evidence="2" type="ORF">HXN33_01445</name>
</gene>
<name>A0A930HXV1_9BACT</name>
<dbReference type="AlphaFoldDB" id="A0A930HXV1"/>
<evidence type="ECO:0000259" key="1">
    <source>
        <dbReference type="Pfam" id="PF13472"/>
    </source>
</evidence>
<dbReference type="InterPro" id="IPR053140">
    <property type="entry name" value="GDSL_Rv0518-like"/>
</dbReference>
<reference evidence="2" key="1">
    <citation type="submission" date="2020-04" db="EMBL/GenBank/DDBJ databases">
        <title>Deep metagenomics examines the oral microbiome during advanced dental caries in children, revealing novel taxa and co-occurrences with host molecules.</title>
        <authorList>
            <person name="Baker J.L."/>
            <person name="Morton J.T."/>
            <person name="Dinis M."/>
            <person name="Alvarez R."/>
            <person name="Tran N.C."/>
            <person name="Knight R."/>
            <person name="Edlund A."/>
        </authorList>
    </citation>
    <scope>NUCLEOTIDE SEQUENCE</scope>
    <source>
        <strain evidence="2">JCVI_25_bin.9</strain>
    </source>
</reference>
<accession>A0A930HXV1</accession>
<protein>
    <submittedName>
        <fullName evidence="2">SGNH/GDSL hydrolase family protein</fullName>
    </submittedName>
</protein>
<dbReference type="EMBL" id="JABZSQ010000013">
    <property type="protein sequence ID" value="MBF1414220.1"/>
    <property type="molecule type" value="Genomic_DNA"/>
</dbReference>
<comment type="caution">
    <text evidence="2">The sequence shown here is derived from an EMBL/GenBank/DDBJ whole genome shotgun (WGS) entry which is preliminary data.</text>
</comment>
<proteinExistence type="predicted"/>
<dbReference type="Proteomes" id="UP000757461">
    <property type="component" value="Unassembled WGS sequence"/>
</dbReference>
<feature type="domain" description="SGNH hydrolase-type esterase" evidence="1">
    <location>
        <begin position="195"/>
        <end position="386"/>
    </location>
</feature>
<organism evidence="2 3">
    <name type="scientific">Prevotella histicola</name>
    <dbReference type="NCBI Taxonomy" id="470565"/>
    <lineage>
        <taxon>Bacteria</taxon>
        <taxon>Pseudomonadati</taxon>
        <taxon>Bacteroidota</taxon>
        <taxon>Bacteroidia</taxon>
        <taxon>Bacteroidales</taxon>
        <taxon>Prevotellaceae</taxon>
        <taxon>Prevotella</taxon>
    </lineage>
</organism>